<gene>
    <name evidence="2" type="ORF">DLEV_046</name>
</gene>
<protein>
    <submittedName>
        <fullName evidence="2">Putative myristylated membrane protein 1</fullName>
    </submittedName>
</protein>
<dbReference type="EMBL" id="KR095315">
    <property type="protein sequence ID" value="AKS26337.1"/>
    <property type="molecule type" value="Genomic_DNA"/>
</dbReference>
<evidence type="ECO:0000313" key="3">
    <source>
        <dbReference type="Proteomes" id="UP000593702"/>
    </source>
</evidence>
<name>A0A7R5WU43_9POXV</name>
<accession>A0A7R5WU43</accession>
<organism evidence="2 3">
    <name type="scientific">Diachasmimorpha longicaudata entomopoxvirus</name>
    <dbReference type="NCBI Taxonomy" id="109981"/>
    <lineage>
        <taxon>Viruses</taxon>
        <taxon>Varidnaviria</taxon>
        <taxon>Bamfordvirae</taxon>
        <taxon>Nucleocytoviricota</taxon>
        <taxon>Pokkesviricetes</taxon>
        <taxon>Chitovirales</taxon>
        <taxon>Poxviridae</taxon>
        <taxon>Entomopoxvirinae</taxon>
        <taxon>Epsilonentomopoxvirus</taxon>
        <taxon>Epsilonentomopoxvirus dlongicaudata</taxon>
        <taxon>Diachasmimorpha entomopoxvirus</taxon>
    </lineage>
</organism>
<proteinExistence type="predicted"/>
<dbReference type="Proteomes" id="UP000593702">
    <property type="component" value="Segment"/>
</dbReference>
<keyword evidence="1" id="KW-0812">Transmembrane</keyword>
<reference evidence="2 3" key="1">
    <citation type="submission" date="2015-04" db="EMBL/GenBank/DDBJ databases">
        <title>Diachasmimorpha longicaudata entomopoxvirus genome.</title>
        <authorList>
            <person name="Coffman K.A."/>
            <person name="Burke G.R."/>
        </authorList>
    </citation>
    <scope>NUCLEOTIDE SEQUENCE [LARGE SCALE GENOMIC DNA]</scope>
</reference>
<keyword evidence="1" id="KW-1133">Transmembrane helix</keyword>
<feature type="transmembrane region" description="Helical" evidence="1">
    <location>
        <begin position="340"/>
        <end position="360"/>
    </location>
</feature>
<dbReference type="InterPro" id="IPR004251">
    <property type="entry name" value="Pox_virus_G9/A16"/>
</dbReference>
<evidence type="ECO:0000313" key="2">
    <source>
        <dbReference type="EMBL" id="AKS26337.1"/>
    </source>
</evidence>
<keyword evidence="3" id="KW-1185">Reference proteome</keyword>
<sequence length="363" mass="41136">MGNTVYKSSCSVSDGKFHYKLINDDNGRVLTNVKLPITEADSIEKTQPDFFKDFTSGRKTVEFCLTDPESFQRCAGLFYKGRFEQYSIRKSTKPCVTPWFRAGAVVHGDLPAHIGIKGKKCDIVFTDYDITPKMLTECCYEDSTNKCNQFLANDFQTSHCDLTMLKNCEKDPTHPRCIKWLESAENRDNHMALEFYSNWCKENHSDSACTYLCKVARKHPKTARYCDEALVNWCQKNPNSRNCRCIIVPKTVENIKTFVGPKECWLSECVSAPTKWLTTEQLYTKKGCNLTACLISIEQLALGDEANVKLINDCVSGLSTQTSAFEFRKQQNSIPIMTPGIFFSPELALVALSGTLLFLLEKK</sequence>
<dbReference type="Pfam" id="PF03003">
    <property type="entry name" value="Pox_G9-A16"/>
    <property type="match status" value="1"/>
</dbReference>
<keyword evidence="1" id="KW-0472">Membrane</keyword>
<evidence type="ECO:0000256" key="1">
    <source>
        <dbReference type="SAM" id="Phobius"/>
    </source>
</evidence>